<dbReference type="InterPro" id="IPR013783">
    <property type="entry name" value="Ig-like_fold"/>
</dbReference>
<name>A0A7S4UE86_GUITH</name>
<sequence length="346" mass="39009">MRSRSLSLGHTSRLWNFVEDPELGGAKLNRGHMVISRKRCSQQAIHQASERRLSSSSTHRKMAMSLLIMCIVPLFGTCSANIVNEGSIMPLAGSGAASSSPAYANSFEIWNMHNRRRFSSSPVTFRVQCETKFGWEVCVTGGCEALGYWDPHHALLLRTDPARYPIWEGVGQLPGGCDIEYKYFVRPREKSELACWESCPNRVVRTGVTEKAILLVTDPDKITPEELERQEMLTSQYFRDWTTLSAPFSSTLIFNTARPQEDFKELLEDEAFQRPCALVFCRDSGTEIFVRDYDTPQIEGLNGNEPLLSTRPEDGAENGEDDEGIRYTEYPNESGWRVGTDVNSLD</sequence>
<feature type="region of interest" description="Disordered" evidence="1">
    <location>
        <begin position="300"/>
        <end position="346"/>
    </location>
</feature>
<dbReference type="EMBL" id="HBKN01037961">
    <property type="protein sequence ID" value="CAE2325124.1"/>
    <property type="molecule type" value="Transcribed_RNA"/>
</dbReference>
<evidence type="ECO:0000256" key="1">
    <source>
        <dbReference type="SAM" id="MobiDB-lite"/>
    </source>
</evidence>
<proteinExistence type="predicted"/>
<evidence type="ECO:0000313" key="3">
    <source>
        <dbReference type="EMBL" id="CAE2325124.1"/>
    </source>
</evidence>
<dbReference type="Pfam" id="PF00686">
    <property type="entry name" value="CBM_20"/>
    <property type="match status" value="1"/>
</dbReference>
<dbReference type="InterPro" id="IPR002044">
    <property type="entry name" value="CBM20"/>
</dbReference>
<dbReference type="SUPFAM" id="SSF49452">
    <property type="entry name" value="Starch-binding domain-like"/>
    <property type="match status" value="1"/>
</dbReference>
<dbReference type="PANTHER" id="PTHR15048">
    <property type="entry name" value="STARCH-BINDING DOMAIN-CONTAINING PROTEIN 1"/>
    <property type="match status" value="1"/>
</dbReference>
<reference evidence="3" key="1">
    <citation type="submission" date="2021-01" db="EMBL/GenBank/DDBJ databases">
        <authorList>
            <person name="Corre E."/>
            <person name="Pelletier E."/>
            <person name="Niang G."/>
            <person name="Scheremetjew M."/>
            <person name="Finn R."/>
            <person name="Kale V."/>
            <person name="Holt S."/>
            <person name="Cochrane G."/>
            <person name="Meng A."/>
            <person name="Brown T."/>
            <person name="Cohen L."/>
        </authorList>
    </citation>
    <scope>NUCLEOTIDE SEQUENCE</scope>
    <source>
        <strain evidence="3">CCMP 2712</strain>
    </source>
</reference>
<dbReference type="AlphaFoldDB" id="A0A7S4UE86"/>
<dbReference type="PROSITE" id="PS51166">
    <property type="entry name" value="CBM20"/>
    <property type="match status" value="1"/>
</dbReference>
<dbReference type="SMART" id="SM01065">
    <property type="entry name" value="CBM_2"/>
    <property type="match status" value="1"/>
</dbReference>
<dbReference type="Gene3D" id="2.60.40.10">
    <property type="entry name" value="Immunoglobulins"/>
    <property type="match status" value="1"/>
</dbReference>
<evidence type="ECO:0000259" key="2">
    <source>
        <dbReference type="PROSITE" id="PS51166"/>
    </source>
</evidence>
<protein>
    <recommendedName>
        <fullName evidence="2">CBM20 domain-containing protein</fullName>
    </recommendedName>
</protein>
<dbReference type="GO" id="GO:2001070">
    <property type="term" value="F:starch binding"/>
    <property type="evidence" value="ECO:0007669"/>
    <property type="project" value="InterPro"/>
</dbReference>
<dbReference type="CDD" id="cd05467">
    <property type="entry name" value="CBM20"/>
    <property type="match status" value="1"/>
</dbReference>
<feature type="domain" description="CBM20" evidence="2">
    <location>
        <begin position="115"/>
        <end position="221"/>
    </location>
</feature>
<dbReference type="PANTHER" id="PTHR15048:SF0">
    <property type="entry name" value="STARCH-BINDING DOMAIN-CONTAINING PROTEIN 1"/>
    <property type="match status" value="1"/>
</dbReference>
<dbReference type="GO" id="GO:0016020">
    <property type="term" value="C:membrane"/>
    <property type="evidence" value="ECO:0007669"/>
    <property type="project" value="TreeGrafter"/>
</dbReference>
<organism evidence="3">
    <name type="scientific">Guillardia theta</name>
    <name type="common">Cryptophyte</name>
    <name type="synonym">Cryptomonas phi</name>
    <dbReference type="NCBI Taxonomy" id="55529"/>
    <lineage>
        <taxon>Eukaryota</taxon>
        <taxon>Cryptophyceae</taxon>
        <taxon>Pyrenomonadales</taxon>
        <taxon>Geminigeraceae</taxon>
        <taxon>Guillardia</taxon>
    </lineage>
</organism>
<dbReference type="InterPro" id="IPR013784">
    <property type="entry name" value="Carb-bd-like_fold"/>
</dbReference>
<gene>
    <name evidence="3" type="ORF">GTHE00462_LOCUS29746</name>
</gene>
<accession>A0A7S4UE86</accession>